<dbReference type="InterPro" id="IPR030827">
    <property type="entry name" value="Myo_inos_IolG"/>
</dbReference>
<dbReference type="GO" id="GO:0016491">
    <property type="term" value="F:oxidoreductase activity"/>
    <property type="evidence" value="ECO:0007669"/>
    <property type="project" value="UniProtKB-KW"/>
</dbReference>
<dbReference type="AlphaFoldDB" id="M1ZGR2"/>
<reference evidence="5 6" key="1">
    <citation type="submission" date="2016-11" db="EMBL/GenBank/DDBJ databases">
        <authorList>
            <person name="Manzoor S."/>
        </authorList>
    </citation>
    <scope>NUCLEOTIDE SEQUENCE [LARGE SCALE GENOMIC DNA]</scope>
    <source>
        <strain evidence="5">Clostridium ultunense strain Esp</strain>
    </source>
</reference>
<organism evidence="5 6">
    <name type="scientific">[Clostridium] ultunense Esp</name>
    <dbReference type="NCBI Taxonomy" id="1288971"/>
    <lineage>
        <taxon>Bacteria</taxon>
        <taxon>Bacillati</taxon>
        <taxon>Bacillota</taxon>
        <taxon>Tissierellia</taxon>
        <taxon>Tissierellales</taxon>
        <taxon>Tepidimicrobiaceae</taxon>
        <taxon>Schnuerera</taxon>
    </lineage>
</organism>
<keyword evidence="6" id="KW-1185">Reference proteome</keyword>
<dbReference type="InterPro" id="IPR008354">
    <property type="entry name" value="Glc-Fru_OxRdtase_bac"/>
</dbReference>
<dbReference type="InterPro" id="IPR000683">
    <property type="entry name" value="Gfo/Idh/MocA-like_OxRdtase_N"/>
</dbReference>
<dbReference type="EMBL" id="LT669839">
    <property type="protein sequence ID" value="SHD75762.1"/>
    <property type="molecule type" value="Genomic_DNA"/>
</dbReference>
<dbReference type="Gene3D" id="3.30.360.10">
    <property type="entry name" value="Dihydrodipicolinate Reductase, domain 2"/>
    <property type="match status" value="1"/>
</dbReference>
<dbReference type="Gene3D" id="3.40.50.720">
    <property type="entry name" value="NAD(P)-binding Rossmann-like Domain"/>
    <property type="match status" value="1"/>
</dbReference>
<dbReference type="GO" id="GO:0000166">
    <property type="term" value="F:nucleotide binding"/>
    <property type="evidence" value="ECO:0007669"/>
    <property type="project" value="InterPro"/>
</dbReference>
<dbReference type="Pfam" id="PF22725">
    <property type="entry name" value="GFO_IDH_MocA_C3"/>
    <property type="match status" value="1"/>
</dbReference>
<evidence type="ECO:0000259" key="4">
    <source>
        <dbReference type="Pfam" id="PF22725"/>
    </source>
</evidence>
<dbReference type="PRINTS" id="PR01775">
    <property type="entry name" value="GLFROXRDTASE"/>
</dbReference>
<evidence type="ECO:0000313" key="5">
    <source>
        <dbReference type="EMBL" id="SHD75762.1"/>
    </source>
</evidence>
<accession>M1ZGR2</accession>
<comment type="similarity">
    <text evidence="1">Belongs to the Gfo/Idh/MocA family.</text>
</comment>
<dbReference type="HOGENOM" id="CLU_023194_0_3_9"/>
<dbReference type="Proteomes" id="UP000245423">
    <property type="component" value="Chromosome 1"/>
</dbReference>
<name>M1ZGR2_9FIRM</name>
<sequence>MDKKLKVGIIGAGRIGRVHTLSLKNFVPEVEIKAVSDICFDAAAKLAEENGIPHAYKDYKKILLDPEIDAVLVCSSTDTHAQISIEAAEAGKHIFCEKPIDLNVDKVKSVLKAVDKANVKFQVGFNRRFDHNFKKIKELIDSGELGELHIVKITSRDPEPPSPEYVKVSGGIFLDMSIHDFDMARYLTGSEVKEVYVAADCRIDPAIGEVGDVDTAVITLKMEDGTICVIDNSRQAVYGYDQRIEVFGSKGQAEVQNDTPSTASWSTAEGVFKEKPKYFFLERYMDSFADEMKSFVDVVINDKEPPVTGADGLITIEIGLAAKKSYEEGRPIKL</sequence>
<dbReference type="SUPFAM" id="SSF51735">
    <property type="entry name" value="NAD(P)-binding Rossmann-fold domains"/>
    <property type="match status" value="1"/>
</dbReference>
<keyword evidence="2 5" id="KW-0560">Oxidoreductase</keyword>
<feature type="domain" description="Gfo/Idh/MocA-like oxidoreductase N-terminal" evidence="3">
    <location>
        <begin position="5"/>
        <end position="125"/>
    </location>
</feature>
<protein>
    <submittedName>
        <fullName evidence="5">Putative oxidoreductase</fullName>
        <ecNumber evidence="5">1.-.-.-</ecNumber>
    </submittedName>
</protein>
<gene>
    <name evidence="5" type="primary">yrbE</name>
    <name evidence="5" type="ORF">CUESP1_0371</name>
</gene>
<feature type="domain" description="GFO/IDH/MocA-like oxidoreductase" evidence="4">
    <location>
        <begin position="133"/>
        <end position="253"/>
    </location>
</feature>
<dbReference type="PANTHER" id="PTHR42840">
    <property type="entry name" value="NAD(P)-BINDING ROSSMANN-FOLD SUPERFAMILY PROTEIN-RELATED"/>
    <property type="match status" value="1"/>
</dbReference>
<dbReference type="FunFam" id="3.30.360.10:FF:000023">
    <property type="entry name" value="Inositol 2-dehydrogenase"/>
    <property type="match status" value="1"/>
</dbReference>
<dbReference type="InterPro" id="IPR036291">
    <property type="entry name" value="NAD(P)-bd_dom_sf"/>
</dbReference>
<dbReference type="InterPro" id="IPR055170">
    <property type="entry name" value="GFO_IDH_MocA-like_dom"/>
</dbReference>
<dbReference type="EC" id="1.-.-.-" evidence="5"/>
<dbReference type="Pfam" id="PF01408">
    <property type="entry name" value="GFO_IDH_MocA"/>
    <property type="match status" value="1"/>
</dbReference>
<dbReference type="OrthoDB" id="9783105at2"/>
<evidence type="ECO:0000256" key="1">
    <source>
        <dbReference type="ARBA" id="ARBA00010928"/>
    </source>
</evidence>
<proteinExistence type="inferred from homology"/>
<evidence type="ECO:0000313" key="6">
    <source>
        <dbReference type="Proteomes" id="UP000245423"/>
    </source>
</evidence>
<dbReference type="SUPFAM" id="SSF55347">
    <property type="entry name" value="Glyceraldehyde-3-phosphate dehydrogenase-like, C-terminal domain"/>
    <property type="match status" value="1"/>
</dbReference>
<dbReference type="PANTHER" id="PTHR42840:SF3">
    <property type="entry name" value="BINDING ROSSMANN FOLD OXIDOREDUCTASE, PUTATIVE (AFU_ORTHOLOGUE AFUA_2G10240)-RELATED"/>
    <property type="match status" value="1"/>
</dbReference>
<dbReference type="RefSeq" id="WP_005587944.1">
    <property type="nucleotide sequence ID" value="NZ_LT669839.1"/>
</dbReference>
<dbReference type="NCBIfam" id="TIGR04380">
    <property type="entry name" value="myo_inos_iolG"/>
    <property type="match status" value="1"/>
</dbReference>
<evidence type="ECO:0000259" key="3">
    <source>
        <dbReference type="Pfam" id="PF01408"/>
    </source>
</evidence>
<evidence type="ECO:0000256" key="2">
    <source>
        <dbReference type="ARBA" id="ARBA00023002"/>
    </source>
</evidence>